<organism evidence="4 5">
    <name type="scientific">Piscinibacterium candidicorallinum</name>
    <dbReference type="NCBI Taxonomy" id="1793872"/>
    <lineage>
        <taxon>Bacteria</taxon>
        <taxon>Pseudomonadati</taxon>
        <taxon>Pseudomonadota</taxon>
        <taxon>Betaproteobacteria</taxon>
        <taxon>Burkholderiales</taxon>
        <taxon>Piscinibacterium</taxon>
    </lineage>
</organism>
<evidence type="ECO:0000256" key="1">
    <source>
        <dbReference type="ARBA" id="ARBA00007689"/>
    </source>
</evidence>
<comment type="similarity">
    <text evidence="1">Belongs to the YciI family.</text>
</comment>
<feature type="signal peptide" evidence="2">
    <location>
        <begin position="1"/>
        <end position="26"/>
    </location>
</feature>
<dbReference type="Pfam" id="PF03795">
    <property type="entry name" value="YCII"/>
    <property type="match status" value="1"/>
</dbReference>
<dbReference type="Gene3D" id="3.30.70.1060">
    <property type="entry name" value="Dimeric alpha+beta barrel"/>
    <property type="match status" value="1"/>
</dbReference>
<evidence type="ECO:0000256" key="2">
    <source>
        <dbReference type="SAM" id="SignalP"/>
    </source>
</evidence>
<dbReference type="InterPro" id="IPR011008">
    <property type="entry name" value="Dimeric_a/b-barrel"/>
</dbReference>
<reference evidence="5" key="1">
    <citation type="journal article" date="2019" name="Int. J. Syst. Evol. Microbiol.">
        <title>The Global Catalogue of Microorganisms (GCM) 10K type strain sequencing project: providing services to taxonomists for standard genome sequencing and annotation.</title>
        <authorList>
            <consortium name="The Broad Institute Genomics Platform"/>
            <consortium name="The Broad Institute Genome Sequencing Center for Infectious Disease"/>
            <person name="Wu L."/>
            <person name="Ma J."/>
        </authorList>
    </citation>
    <scope>NUCLEOTIDE SEQUENCE [LARGE SCALE GENOMIC DNA]</scope>
    <source>
        <strain evidence="5">KCTC 52168</strain>
    </source>
</reference>
<evidence type="ECO:0000313" key="5">
    <source>
        <dbReference type="Proteomes" id="UP001595556"/>
    </source>
</evidence>
<name>A0ABV7H1K1_9BURK</name>
<dbReference type="SUPFAM" id="SSF54909">
    <property type="entry name" value="Dimeric alpha+beta barrel"/>
    <property type="match status" value="1"/>
</dbReference>
<dbReference type="Proteomes" id="UP001595556">
    <property type="component" value="Unassembled WGS sequence"/>
</dbReference>
<evidence type="ECO:0000313" key="4">
    <source>
        <dbReference type="EMBL" id="MFC3146335.1"/>
    </source>
</evidence>
<feature type="domain" description="YCII-related" evidence="3">
    <location>
        <begin position="52"/>
        <end position="127"/>
    </location>
</feature>
<dbReference type="RefSeq" id="WP_377300610.1">
    <property type="nucleotide sequence ID" value="NZ_CP180191.1"/>
</dbReference>
<dbReference type="EMBL" id="JBHRTI010000003">
    <property type="protein sequence ID" value="MFC3146335.1"/>
    <property type="molecule type" value="Genomic_DNA"/>
</dbReference>
<keyword evidence="5" id="KW-1185">Reference proteome</keyword>
<gene>
    <name evidence="4" type="ORF">ACFOEN_01615</name>
</gene>
<evidence type="ECO:0000259" key="3">
    <source>
        <dbReference type="Pfam" id="PF03795"/>
    </source>
</evidence>
<proteinExistence type="inferred from homology"/>
<accession>A0ABV7H1K1</accession>
<sequence>MKSIATAALTALLAGALMTQAMPVQAQSSSSYDAELAKKLGADERGMRRYVLVILKTGPNRVPAGPERDEMFKGHFANINRLAGEGKLVQAGPLDGVDGWRGLFVFATSSLDEARVWVSTDPVVIKGEMVPELHAFYGSAALMALNEIHGKLTPPRP</sequence>
<dbReference type="InterPro" id="IPR005545">
    <property type="entry name" value="YCII"/>
</dbReference>
<keyword evidence="2" id="KW-0732">Signal</keyword>
<comment type="caution">
    <text evidence="4">The sequence shown here is derived from an EMBL/GenBank/DDBJ whole genome shotgun (WGS) entry which is preliminary data.</text>
</comment>
<feature type="chain" id="PRO_5045337144" evidence="2">
    <location>
        <begin position="27"/>
        <end position="157"/>
    </location>
</feature>
<protein>
    <submittedName>
        <fullName evidence="4">YciI family protein</fullName>
    </submittedName>
</protein>